<evidence type="ECO:0000256" key="1">
    <source>
        <dbReference type="SAM" id="MobiDB-lite"/>
    </source>
</evidence>
<accession>A0A7R9F539</accession>
<gene>
    <name evidence="2" type="ORF">TBIB3V08_LOCUS9392</name>
</gene>
<feature type="compositionally biased region" description="Polar residues" evidence="1">
    <location>
        <begin position="111"/>
        <end position="125"/>
    </location>
</feature>
<dbReference type="AlphaFoldDB" id="A0A7R9F539"/>
<feature type="region of interest" description="Disordered" evidence="1">
    <location>
        <begin position="99"/>
        <end position="125"/>
    </location>
</feature>
<name>A0A7R9F539_9NEOP</name>
<sequence length="125" mass="13653">MVKVIESGLLPASDGDVEVIEPHLNTPDEENEGTNDPLFIMFPHLNNSPLIPSIQNQTASTSELTRHLVAAGGKADFSLMKPASRRIPPRKIWLDSLAEVSSEQERKEEGSVSNLASSQEEMSNT</sequence>
<evidence type="ECO:0000313" key="2">
    <source>
        <dbReference type="EMBL" id="CAD7447075.1"/>
    </source>
</evidence>
<proteinExistence type="predicted"/>
<reference evidence="2" key="1">
    <citation type="submission" date="2020-11" db="EMBL/GenBank/DDBJ databases">
        <authorList>
            <person name="Tran Van P."/>
        </authorList>
    </citation>
    <scope>NUCLEOTIDE SEQUENCE</scope>
</reference>
<dbReference type="EMBL" id="OD568535">
    <property type="protein sequence ID" value="CAD7447075.1"/>
    <property type="molecule type" value="Genomic_DNA"/>
</dbReference>
<protein>
    <submittedName>
        <fullName evidence="2">Uncharacterized protein</fullName>
    </submittedName>
</protein>
<organism evidence="2">
    <name type="scientific">Timema bartmani</name>
    <dbReference type="NCBI Taxonomy" id="61472"/>
    <lineage>
        <taxon>Eukaryota</taxon>
        <taxon>Metazoa</taxon>
        <taxon>Ecdysozoa</taxon>
        <taxon>Arthropoda</taxon>
        <taxon>Hexapoda</taxon>
        <taxon>Insecta</taxon>
        <taxon>Pterygota</taxon>
        <taxon>Neoptera</taxon>
        <taxon>Polyneoptera</taxon>
        <taxon>Phasmatodea</taxon>
        <taxon>Timematodea</taxon>
        <taxon>Timematoidea</taxon>
        <taxon>Timematidae</taxon>
        <taxon>Timema</taxon>
    </lineage>
</organism>